<dbReference type="AlphaFoldDB" id="A0A1Z5HNJ1"/>
<reference evidence="4" key="1">
    <citation type="journal article" date="2017" name="Appl. Environ. Microbiol.">
        <title>Genomic analysis of Calderihabitans maritimus KKC1, a thermophilic hydrogenogenic carboxydotrophic bacterium isolated from marine sediment.</title>
        <authorList>
            <person name="Omae K."/>
            <person name="Yoneda Y."/>
            <person name="Fukuyama Y."/>
            <person name="Yoshida T."/>
            <person name="Sako Y."/>
        </authorList>
    </citation>
    <scope>NUCLEOTIDE SEQUENCE [LARGE SCALE GENOMIC DNA]</scope>
    <source>
        <strain evidence="4">KKC1</strain>
    </source>
</reference>
<dbReference type="HAMAP" id="MF_01074">
    <property type="entry name" value="LarC"/>
    <property type="match status" value="1"/>
</dbReference>
<dbReference type="PANTHER" id="PTHR36566:SF1">
    <property type="entry name" value="PYRIDINIUM-3,5-BISTHIOCARBOXYLIC ACID MONONUCLEOTIDE NICKEL INSERTION PROTEIN"/>
    <property type="match status" value="1"/>
</dbReference>
<dbReference type="Pfam" id="PF01969">
    <property type="entry name" value="Ni_insertion"/>
    <property type="match status" value="1"/>
</dbReference>
<dbReference type="Gene3D" id="3.10.20.300">
    <property type="entry name" value="mk0293 like domain"/>
    <property type="match status" value="1"/>
</dbReference>
<comment type="caution">
    <text evidence="3">The sequence shown here is derived from an EMBL/GenBank/DDBJ whole genome shotgun (WGS) entry which is preliminary data.</text>
</comment>
<evidence type="ECO:0000256" key="1">
    <source>
        <dbReference type="ARBA" id="ARBA00022596"/>
    </source>
</evidence>
<dbReference type="Gene3D" id="3.30.70.1380">
    <property type="entry name" value="Transcriptional regulatory protein pf0864 domain like"/>
    <property type="match status" value="1"/>
</dbReference>
<dbReference type="GO" id="GO:0051604">
    <property type="term" value="P:protein maturation"/>
    <property type="evidence" value="ECO:0007669"/>
    <property type="project" value="UniProtKB-UniRule"/>
</dbReference>
<organism evidence="3 4">
    <name type="scientific">Calderihabitans maritimus</name>
    <dbReference type="NCBI Taxonomy" id="1246530"/>
    <lineage>
        <taxon>Bacteria</taxon>
        <taxon>Bacillati</taxon>
        <taxon>Bacillota</taxon>
        <taxon>Clostridia</taxon>
        <taxon>Neomoorellales</taxon>
        <taxon>Calderihabitantaceae</taxon>
        <taxon>Calderihabitans</taxon>
    </lineage>
</organism>
<dbReference type="NCBIfam" id="TIGR00299">
    <property type="entry name" value="nickel pincer cofactor biosynthesis protein LarC"/>
    <property type="match status" value="1"/>
</dbReference>
<dbReference type="OrthoDB" id="9765625at2"/>
<proteinExistence type="inferred from homology"/>
<sequence length="404" mass="44922">MKIAYFDCFAGISGDMTLGALIDAGLQPKDLEEKLQELKIGKFTLNCRKIKKHGISATKVDVILEDKNSCHRTLRDIEEIIGQSRLSDYVKETSLKIFRRLAEAEARVHRTTVEEVHFHEVGAVDAIIDVVGAVIGLETMGVEKILASPLHVGTGFTSSMHGTIPVPAPATVELTRHVPVYSRGINQELVTPTGAAIITALAQGFGPLPPMRIEEIGYGAGERDLEIPNLLRLFIGQPAGEDESRTSHLDGRKGHQEVALMLEANLDDMNPEFYDHIMDRLFEKGALDVFLTRVQMKKNRPGVMISVLSPYSKYQELVQVLLEETTTIGVRRYEVIKKNLPYDFVEVETEWGPVRVKVARAPGGTLNVAPEYEECRQIALQQGIPIKVVYDLVKNKAYALLKKK</sequence>
<dbReference type="GO" id="GO:0016151">
    <property type="term" value="F:nickel cation binding"/>
    <property type="evidence" value="ECO:0007669"/>
    <property type="project" value="UniProtKB-UniRule"/>
</dbReference>
<comment type="function">
    <text evidence="2">Involved in the biosynthesis of a nickel-pincer cofactor ((SCS)Ni(II) pincer complex). Binds Ni(2+), and functions in nickel delivery to pyridinium-3,5-bisthiocarboxylic acid mononucleotide (P2TMN), to form the mature cofactor. Is thus probably required for the activation of nickel-pincer cofactor-dependent enzymes.</text>
</comment>
<gene>
    <name evidence="2" type="primary">larC</name>
    <name evidence="3" type="ORF">KKC1_01800</name>
</gene>
<dbReference type="InterPro" id="IPR002822">
    <property type="entry name" value="Ni_insertion"/>
</dbReference>
<keyword evidence="4" id="KW-1185">Reference proteome</keyword>
<dbReference type="EMBL" id="BDGJ01000003">
    <property type="protein sequence ID" value="GAW91018.1"/>
    <property type="molecule type" value="Genomic_DNA"/>
</dbReference>
<protein>
    <recommendedName>
        <fullName evidence="2">Pyridinium-3,5-bisthiocarboxylic acid mononucleotide nickel insertion protein</fullName>
        <shortName evidence="2">P2TMN nickel insertion protein</shortName>
        <ecNumber evidence="2">4.99.1.12</ecNumber>
    </recommendedName>
    <alternativeName>
        <fullName evidence="2">Nickel-pincer cofactor biosynthesis protein LarC</fullName>
    </alternativeName>
</protein>
<dbReference type="GO" id="GO:0016829">
    <property type="term" value="F:lyase activity"/>
    <property type="evidence" value="ECO:0007669"/>
    <property type="project" value="UniProtKB-UniRule"/>
</dbReference>
<name>A0A1Z5HNJ1_9FIRM</name>
<keyword evidence="1 2" id="KW-0533">Nickel</keyword>
<comment type="similarity">
    <text evidence="2">Belongs to the LarC family.</text>
</comment>
<evidence type="ECO:0000313" key="3">
    <source>
        <dbReference type="EMBL" id="GAW91018.1"/>
    </source>
</evidence>
<comment type="catalytic activity">
    <reaction evidence="2">
        <text>Ni(II)-pyridinium-3,5-bisthiocarboxylate mononucleotide = pyridinium-3,5-bisthiocarboxylate mononucleotide + Ni(2+)</text>
        <dbReference type="Rhea" id="RHEA:54784"/>
        <dbReference type="ChEBI" id="CHEBI:49786"/>
        <dbReference type="ChEBI" id="CHEBI:137372"/>
        <dbReference type="ChEBI" id="CHEBI:137373"/>
        <dbReference type="EC" id="4.99.1.12"/>
    </reaction>
</comment>
<dbReference type="PANTHER" id="PTHR36566">
    <property type="entry name" value="NICKEL INSERTION PROTEIN-RELATED"/>
    <property type="match status" value="1"/>
</dbReference>
<dbReference type="Proteomes" id="UP000197032">
    <property type="component" value="Unassembled WGS sequence"/>
</dbReference>
<evidence type="ECO:0000256" key="2">
    <source>
        <dbReference type="HAMAP-Rule" id="MF_01074"/>
    </source>
</evidence>
<dbReference type="EC" id="4.99.1.12" evidence="2"/>
<accession>A0A1Z5HNJ1</accession>
<keyword evidence="2" id="KW-0456">Lyase</keyword>
<evidence type="ECO:0000313" key="4">
    <source>
        <dbReference type="Proteomes" id="UP000197032"/>
    </source>
</evidence>
<dbReference type="RefSeq" id="WP_088552616.1">
    <property type="nucleotide sequence ID" value="NZ_BDGJ01000003.1"/>
</dbReference>